<comment type="caution">
    <text evidence="16">The sequence shown here is derived from an EMBL/GenBank/DDBJ whole genome shotgun (WGS) entry which is preliminary data.</text>
</comment>
<keyword evidence="13" id="KW-0812">Transmembrane</keyword>
<evidence type="ECO:0000256" key="2">
    <source>
        <dbReference type="ARBA" id="ARBA00007090"/>
    </source>
</evidence>
<dbReference type="InterPro" id="IPR001264">
    <property type="entry name" value="Glyco_trans_51"/>
</dbReference>
<comment type="similarity">
    <text evidence="3">In the N-terminal section; belongs to the glycosyltransferase 51 family.</text>
</comment>
<dbReference type="EC" id="2.4.99.28" evidence="10"/>
<feature type="transmembrane region" description="Helical" evidence="13">
    <location>
        <begin position="12"/>
        <end position="39"/>
    </location>
</feature>
<dbReference type="InterPro" id="IPR023346">
    <property type="entry name" value="Lysozyme-like_dom_sf"/>
</dbReference>
<feature type="domain" description="Glycosyl transferase family 51" evidence="15">
    <location>
        <begin position="69"/>
        <end position="236"/>
    </location>
</feature>
<accession>A0ABT5HL60</accession>
<evidence type="ECO:0000256" key="8">
    <source>
        <dbReference type="ARBA" id="ARBA00022801"/>
    </source>
</evidence>
<comment type="similarity">
    <text evidence="2">In the C-terminal section; belongs to the transpeptidase family.</text>
</comment>
<keyword evidence="4" id="KW-0121">Carboxypeptidase</keyword>
<comment type="catalytic activity">
    <reaction evidence="11">
        <text>[GlcNAc-(1-&gt;4)-Mur2Ac(oyl-L-Ala-gamma-D-Glu-L-Lys-D-Ala-D-Ala)](n)-di-trans,octa-cis-undecaprenyl diphosphate + beta-D-GlcNAc-(1-&gt;4)-Mur2Ac(oyl-L-Ala-gamma-D-Glu-L-Lys-D-Ala-D-Ala)-di-trans,octa-cis-undecaprenyl diphosphate = [GlcNAc-(1-&gt;4)-Mur2Ac(oyl-L-Ala-gamma-D-Glu-L-Lys-D-Ala-D-Ala)](n+1)-di-trans,octa-cis-undecaprenyl diphosphate + di-trans,octa-cis-undecaprenyl diphosphate + H(+)</text>
        <dbReference type="Rhea" id="RHEA:23708"/>
        <dbReference type="Rhea" id="RHEA-COMP:9602"/>
        <dbReference type="Rhea" id="RHEA-COMP:9603"/>
        <dbReference type="ChEBI" id="CHEBI:15378"/>
        <dbReference type="ChEBI" id="CHEBI:58405"/>
        <dbReference type="ChEBI" id="CHEBI:60033"/>
        <dbReference type="ChEBI" id="CHEBI:78435"/>
        <dbReference type="EC" id="2.4.99.28"/>
    </reaction>
</comment>
<evidence type="ECO:0000256" key="3">
    <source>
        <dbReference type="ARBA" id="ARBA00007739"/>
    </source>
</evidence>
<dbReference type="Pfam" id="PF00905">
    <property type="entry name" value="Transpeptidase"/>
    <property type="match status" value="1"/>
</dbReference>
<feature type="compositionally biased region" description="Pro residues" evidence="12">
    <location>
        <begin position="638"/>
        <end position="648"/>
    </location>
</feature>
<evidence type="ECO:0000256" key="12">
    <source>
        <dbReference type="SAM" id="MobiDB-lite"/>
    </source>
</evidence>
<evidence type="ECO:0000256" key="4">
    <source>
        <dbReference type="ARBA" id="ARBA00022645"/>
    </source>
</evidence>
<keyword evidence="8" id="KW-0378">Hydrolase</keyword>
<name>A0ABT5HL60_9CAUL</name>
<dbReference type="InterPro" id="IPR036950">
    <property type="entry name" value="PBP_transglycosylase"/>
</dbReference>
<dbReference type="Gene3D" id="1.10.3810.10">
    <property type="entry name" value="Biosynthetic peptidoglycan transglycosylase-like"/>
    <property type="match status" value="1"/>
</dbReference>
<keyword evidence="17" id="KW-1185">Reference proteome</keyword>
<evidence type="ECO:0000256" key="6">
    <source>
        <dbReference type="ARBA" id="ARBA00022676"/>
    </source>
</evidence>
<evidence type="ECO:0000313" key="17">
    <source>
        <dbReference type="Proteomes" id="UP001218579"/>
    </source>
</evidence>
<proteinExistence type="inferred from homology"/>
<organism evidence="16 17">
    <name type="scientific">Asticcacaulis machinosus</name>
    <dbReference type="NCBI Taxonomy" id="2984211"/>
    <lineage>
        <taxon>Bacteria</taxon>
        <taxon>Pseudomonadati</taxon>
        <taxon>Pseudomonadota</taxon>
        <taxon>Alphaproteobacteria</taxon>
        <taxon>Caulobacterales</taxon>
        <taxon>Caulobacteraceae</taxon>
        <taxon>Asticcacaulis</taxon>
    </lineage>
</organism>
<keyword evidence="13" id="KW-0472">Membrane</keyword>
<gene>
    <name evidence="16" type="ORF">PQU98_12290</name>
</gene>
<comment type="pathway">
    <text evidence="1">Cell wall biogenesis; peptidoglycan biosynthesis.</text>
</comment>
<dbReference type="SUPFAM" id="SSF53955">
    <property type="entry name" value="Lysozyme-like"/>
    <property type="match status" value="1"/>
</dbReference>
<evidence type="ECO:0000259" key="14">
    <source>
        <dbReference type="Pfam" id="PF00905"/>
    </source>
</evidence>
<dbReference type="PANTHER" id="PTHR32282">
    <property type="entry name" value="BINDING PROTEIN TRANSPEPTIDASE, PUTATIVE-RELATED"/>
    <property type="match status" value="1"/>
</dbReference>
<keyword evidence="7" id="KW-0808">Transferase</keyword>
<sequence>MALQFKRPPLKAFIYWATVLGVWAIIFVTAFIAVFSFGLPSIDDIDKVEKQPAITYLDRSGALIAVQGSQSAPPVNLDELPPYVPAAFLAVEDRRFYHHPGFDPVGIMRAAVRNVTKKGGNLAGGSTITQQLARNLFLSSDQNMKRKIQELIMAVKLELKFTKKEILALYLNRVYFGAGAYGIEAASQRYFNKPAKELTIAESALLAGMMKGPSRYSPLSDSERAQNRANIVLNEMVEARVITPEQRAEAVSKPLKVTKTLATAHALYFIDWLSSEVQPIAASAKEDLIVETTLDLAIQTDAERAVQRIMERDAKKKVEQTALVAIDGEGRVRALIGGVSYADSQFNRAIEAHRQAGSSFKPFVYLAAMEAGYNPLTPVVDEPFEIGGWSPENYTKKFLGPMDLQTALAQSINTVAARVANDVGRENVARAARRLGIESKINTDPAMALGTASLTPLEMARAYVPFSNGGYKVAPHGVIRIRTTSGKILYQYREDVRTQVIANPPLAYMNQMMRQVVISGTGNGIKIPGNYDLAGKTGTTSDYRDAWFVGYTGGFTTAVWVGRDNNTPMARVTGGGTPAAIWRDFMASALTRIKTSAIPTGPVSEMDEAASAAVDELLNSSPAANDNAVPPMVTMEPIPNPEDQPQPAPANADDIFSEAQRRNQ</sequence>
<evidence type="ECO:0000256" key="13">
    <source>
        <dbReference type="SAM" id="Phobius"/>
    </source>
</evidence>
<protein>
    <recommendedName>
        <fullName evidence="10">peptidoglycan glycosyltransferase</fullName>
        <ecNumber evidence="10">2.4.99.28</ecNumber>
    </recommendedName>
</protein>
<dbReference type="Gene3D" id="3.40.710.10">
    <property type="entry name" value="DD-peptidase/beta-lactamase superfamily"/>
    <property type="match status" value="1"/>
</dbReference>
<dbReference type="EMBL" id="JAQQKV010000002">
    <property type="protein sequence ID" value="MDC7676917.1"/>
    <property type="molecule type" value="Genomic_DNA"/>
</dbReference>
<dbReference type="InterPro" id="IPR012338">
    <property type="entry name" value="Beta-lactam/transpept-like"/>
</dbReference>
<evidence type="ECO:0000256" key="1">
    <source>
        <dbReference type="ARBA" id="ARBA00004752"/>
    </source>
</evidence>
<feature type="domain" description="Penicillin-binding protein transpeptidase" evidence="14">
    <location>
        <begin position="325"/>
        <end position="586"/>
    </location>
</feature>
<evidence type="ECO:0000256" key="9">
    <source>
        <dbReference type="ARBA" id="ARBA00023268"/>
    </source>
</evidence>
<feature type="region of interest" description="Disordered" evidence="12">
    <location>
        <begin position="619"/>
        <end position="664"/>
    </location>
</feature>
<reference evidence="16 17" key="1">
    <citation type="submission" date="2023-01" db="EMBL/GenBank/DDBJ databases">
        <title>Novel species of the genus Asticcacaulis isolated from rivers.</title>
        <authorList>
            <person name="Lu H."/>
        </authorList>
    </citation>
    <scope>NUCLEOTIDE SEQUENCE [LARGE SCALE GENOMIC DNA]</scope>
    <source>
        <strain evidence="16 17">LKC15W</strain>
    </source>
</reference>
<keyword evidence="13" id="KW-1133">Transmembrane helix</keyword>
<dbReference type="SUPFAM" id="SSF56601">
    <property type="entry name" value="beta-lactamase/transpeptidase-like"/>
    <property type="match status" value="1"/>
</dbReference>
<dbReference type="Pfam" id="PF00912">
    <property type="entry name" value="Transgly"/>
    <property type="match status" value="1"/>
</dbReference>
<evidence type="ECO:0000256" key="5">
    <source>
        <dbReference type="ARBA" id="ARBA00022670"/>
    </source>
</evidence>
<keyword evidence="5" id="KW-0645">Protease</keyword>
<dbReference type="NCBIfam" id="TIGR02074">
    <property type="entry name" value="PBP_1a_fam"/>
    <property type="match status" value="1"/>
</dbReference>
<evidence type="ECO:0000256" key="10">
    <source>
        <dbReference type="ARBA" id="ARBA00044770"/>
    </source>
</evidence>
<evidence type="ECO:0000256" key="7">
    <source>
        <dbReference type="ARBA" id="ARBA00022679"/>
    </source>
</evidence>
<evidence type="ECO:0000256" key="11">
    <source>
        <dbReference type="ARBA" id="ARBA00049902"/>
    </source>
</evidence>
<dbReference type="InterPro" id="IPR050396">
    <property type="entry name" value="Glycosyltr_51/Transpeptidase"/>
</dbReference>
<dbReference type="InterPro" id="IPR001460">
    <property type="entry name" value="PCN-bd_Tpept"/>
</dbReference>
<keyword evidence="6" id="KW-0328">Glycosyltransferase</keyword>
<dbReference type="Proteomes" id="UP001218579">
    <property type="component" value="Unassembled WGS sequence"/>
</dbReference>
<evidence type="ECO:0000259" key="15">
    <source>
        <dbReference type="Pfam" id="PF00912"/>
    </source>
</evidence>
<dbReference type="RefSeq" id="WP_272745231.1">
    <property type="nucleotide sequence ID" value="NZ_JAQQKV010000002.1"/>
</dbReference>
<dbReference type="PANTHER" id="PTHR32282:SF33">
    <property type="entry name" value="PEPTIDOGLYCAN GLYCOSYLTRANSFERASE"/>
    <property type="match status" value="1"/>
</dbReference>
<keyword evidence="9" id="KW-0511">Multifunctional enzyme</keyword>
<evidence type="ECO:0000313" key="16">
    <source>
        <dbReference type="EMBL" id="MDC7676917.1"/>
    </source>
</evidence>